<reference evidence="7 8" key="1">
    <citation type="journal article" date="2015" name="Genome Announc.">
        <title>Expanding the biotechnology potential of lactobacilli through comparative genomics of 213 strains and associated genera.</title>
        <authorList>
            <person name="Sun Z."/>
            <person name="Harris H.M."/>
            <person name="McCann A."/>
            <person name="Guo C."/>
            <person name="Argimon S."/>
            <person name="Zhang W."/>
            <person name="Yang X."/>
            <person name="Jeffery I.B."/>
            <person name="Cooney J.C."/>
            <person name="Kagawa T.F."/>
            <person name="Liu W."/>
            <person name="Song Y."/>
            <person name="Salvetti E."/>
            <person name="Wrobel A."/>
            <person name="Rasinkangas P."/>
            <person name="Parkhill J."/>
            <person name="Rea M.C."/>
            <person name="O'Sullivan O."/>
            <person name="Ritari J."/>
            <person name="Douillard F.P."/>
            <person name="Paul Ross R."/>
            <person name="Yang R."/>
            <person name="Briner A.E."/>
            <person name="Felis G.E."/>
            <person name="de Vos W.M."/>
            <person name="Barrangou R."/>
            <person name="Klaenhammer T.R."/>
            <person name="Caufield P.W."/>
            <person name="Cui Y."/>
            <person name="Zhang H."/>
            <person name="O'Toole P.W."/>
        </authorList>
    </citation>
    <scope>NUCLEOTIDE SEQUENCE [LARGE SCALE GENOMIC DNA]</scope>
    <source>
        <strain evidence="7 8">LMG 26013</strain>
    </source>
</reference>
<dbReference type="AlphaFoldDB" id="A0A0R2ML32"/>
<dbReference type="PANTHER" id="PTHR30204:SF90">
    <property type="entry name" value="HTH-TYPE TRANSCRIPTIONAL ACTIVATOR MTA"/>
    <property type="match status" value="1"/>
</dbReference>
<dbReference type="InterPro" id="IPR009061">
    <property type="entry name" value="DNA-bd_dom_put_sf"/>
</dbReference>
<dbReference type="Proteomes" id="UP000051783">
    <property type="component" value="Unassembled WGS sequence"/>
</dbReference>
<dbReference type="SUPFAM" id="SSF46955">
    <property type="entry name" value="Putative DNA-binding domain"/>
    <property type="match status" value="1"/>
</dbReference>
<dbReference type="InterPro" id="IPR012925">
    <property type="entry name" value="TipAS_dom"/>
</dbReference>
<dbReference type="OrthoDB" id="9814833at2"/>
<proteinExistence type="predicted"/>
<accession>A0A0R2ML32</accession>
<evidence type="ECO:0000313" key="8">
    <source>
        <dbReference type="Proteomes" id="UP000051783"/>
    </source>
</evidence>
<keyword evidence="5" id="KW-0175">Coiled coil</keyword>
<dbReference type="GO" id="GO:0003700">
    <property type="term" value="F:DNA-binding transcription factor activity"/>
    <property type="evidence" value="ECO:0007669"/>
    <property type="project" value="InterPro"/>
</dbReference>
<dbReference type="InterPro" id="IPR036244">
    <property type="entry name" value="TipA-like_antibiotic-bd"/>
</dbReference>
<feature type="domain" description="HTH merR-type" evidence="6">
    <location>
        <begin position="9"/>
        <end position="78"/>
    </location>
</feature>
<keyword evidence="3" id="KW-0010">Activator</keyword>
<keyword evidence="4" id="KW-0804">Transcription</keyword>
<evidence type="ECO:0000256" key="5">
    <source>
        <dbReference type="SAM" id="Coils"/>
    </source>
</evidence>
<comment type="caution">
    <text evidence="7">The sequence shown here is derived from an EMBL/GenBank/DDBJ whole genome shotgun (WGS) entry which is preliminary data.</text>
</comment>
<dbReference type="InterPro" id="IPR047057">
    <property type="entry name" value="MerR_fam"/>
</dbReference>
<dbReference type="Pfam" id="PF07739">
    <property type="entry name" value="TipAS"/>
    <property type="match status" value="1"/>
</dbReference>
<dbReference type="CDD" id="cd01106">
    <property type="entry name" value="HTH_TipAL-Mta"/>
    <property type="match status" value="1"/>
</dbReference>
<keyword evidence="2" id="KW-0238">DNA-binding</keyword>
<dbReference type="STRING" id="942150.IV64_GL001302"/>
<dbReference type="Gene3D" id="1.10.1660.10">
    <property type="match status" value="1"/>
</dbReference>
<evidence type="ECO:0000256" key="1">
    <source>
        <dbReference type="ARBA" id="ARBA00023015"/>
    </source>
</evidence>
<dbReference type="Pfam" id="PF13411">
    <property type="entry name" value="MerR_1"/>
    <property type="match status" value="1"/>
</dbReference>
<keyword evidence="1" id="KW-0805">Transcription regulation</keyword>
<dbReference type="PROSITE" id="PS50937">
    <property type="entry name" value="HTH_MERR_2"/>
    <property type="match status" value="1"/>
</dbReference>
<dbReference type="SUPFAM" id="SSF89082">
    <property type="entry name" value="Antibiotic binding domain of TipA-like multidrug resistance regulators"/>
    <property type="match status" value="1"/>
</dbReference>
<dbReference type="EMBL" id="JQCL01000013">
    <property type="protein sequence ID" value="KRO14449.1"/>
    <property type="molecule type" value="Genomic_DNA"/>
</dbReference>
<evidence type="ECO:0000313" key="7">
    <source>
        <dbReference type="EMBL" id="KRO14449.1"/>
    </source>
</evidence>
<dbReference type="PANTHER" id="PTHR30204">
    <property type="entry name" value="REDOX-CYCLING DRUG-SENSING TRANSCRIPTIONAL ACTIVATOR SOXR"/>
    <property type="match status" value="1"/>
</dbReference>
<dbReference type="GO" id="GO:0003677">
    <property type="term" value="F:DNA binding"/>
    <property type="evidence" value="ECO:0007669"/>
    <property type="project" value="UniProtKB-KW"/>
</dbReference>
<organism evidence="7 8">
    <name type="scientific">Lactiplantibacillus xiangfangensis</name>
    <dbReference type="NCBI Taxonomy" id="942150"/>
    <lineage>
        <taxon>Bacteria</taxon>
        <taxon>Bacillati</taxon>
        <taxon>Bacillota</taxon>
        <taxon>Bacilli</taxon>
        <taxon>Lactobacillales</taxon>
        <taxon>Lactobacillaceae</taxon>
        <taxon>Lactiplantibacillus</taxon>
    </lineage>
</organism>
<evidence type="ECO:0000256" key="4">
    <source>
        <dbReference type="ARBA" id="ARBA00023163"/>
    </source>
</evidence>
<gene>
    <name evidence="7" type="ORF">IV64_GL001302</name>
</gene>
<name>A0A0R2ML32_9LACO</name>
<sequence length="261" mass="30373">MLKGRVTMTYQTKQLADLAGVSVRTLRYYDQIGLLKPAWVGDNGYRYYENDQVNRLQQICLYRAMQLPLAEIQKLLAQTTDQQVVSLQQQYQALLQQRKHLDQLLTLVQTTIRTQQEETTMNNDEAKFKVFKAAQLAQNEEQYGDELRERYDEPIIKQSQTKYANLSATDYQRMQAIEAELVTDLAVLLKQPTLDDGLARQVYQLHRQWLSFAWPHYTATMHRGLADMYVADDRFIQYYDQRAGVGATAVLVESIKKYAQD</sequence>
<dbReference type="InterPro" id="IPR000551">
    <property type="entry name" value="MerR-type_HTH_dom"/>
</dbReference>
<evidence type="ECO:0000256" key="2">
    <source>
        <dbReference type="ARBA" id="ARBA00023125"/>
    </source>
</evidence>
<dbReference type="Gene3D" id="1.10.490.50">
    <property type="entry name" value="Antibiotic binding domain of TipA-like multidrug resistance regulators"/>
    <property type="match status" value="1"/>
</dbReference>
<evidence type="ECO:0000256" key="3">
    <source>
        <dbReference type="ARBA" id="ARBA00023159"/>
    </source>
</evidence>
<dbReference type="PATRIC" id="fig|942150.3.peg.1341"/>
<evidence type="ECO:0000259" key="6">
    <source>
        <dbReference type="PROSITE" id="PS50937"/>
    </source>
</evidence>
<keyword evidence="8" id="KW-1185">Reference proteome</keyword>
<dbReference type="SMART" id="SM00422">
    <property type="entry name" value="HTH_MERR"/>
    <property type="match status" value="1"/>
</dbReference>
<protein>
    <submittedName>
        <fullName evidence="7">MerR family transcriptional regulator</fullName>
    </submittedName>
</protein>
<feature type="coiled-coil region" evidence="5">
    <location>
        <begin position="77"/>
        <end position="104"/>
    </location>
</feature>